<feature type="non-terminal residue" evidence="2">
    <location>
        <position position="1"/>
    </location>
</feature>
<keyword evidence="3" id="KW-1185">Reference proteome</keyword>
<accession>A0ABN9PH27</accession>
<protein>
    <submittedName>
        <fullName evidence="2">Uncharacterized protein</fullName>
    </submittedName>
</protein>
<sequence>RGHYHRPQPGEVFPRLRPAEVPGRLRYGPQHHPEVGRDERDDAVPWPHLVHLPLREQAAREEVQALPDGRDGAPHQLCRRHPAAVARRAAAARLPREVHRLHPVRLPPDEHPPLGPRE</sequence>
<proteinExistence type="predicted"/>
<dbReference type="Proteomes" id="UP001189429">
    <property type="component" value="Unassembled WGS sequence"/>
</dbReference>
<feature type="non-terminal residue" evidence="2">
    <location>
        <position position="118"/>
    </location>
</feature>
<name>A0ABN9PH27_9DINO</name>
<evidence type="ECO:0000313" key="3">
    <source>
        <dbReference type="Proteomes" id="UP001189429"/>
    </source>
</evidence>
<dbReference type="EMBL" id="CAUYUJ010000244">
    <property type="protein sequence ID" value="CAK0789476.1"/>
    <property type="molecule type" value="Genomic_DNA"/>
</dbReference>
<feature type="region of interest" description="Disordered" evidence="1">
    <location>
        <begin position="1"/>
        <end position="42"/>
    </location>
</feature>
<gene>
    <name evidence="2" type="ORF">PCOR1329_LOCUS1033</name>
</gene>
<feature type="compositionally biased region" description="Basic and acidic residues" evidence="1">
    <location>
        <begin position="31"/>
        <end position="42"/>
    </location>
</feature>
<evidence type="ECO:0000256" key="1">
    <source>
        <dbReference type="SAM" id="MobiDB-lite"/>
    </source>
</evidence>
<organism evidence="2 3">
    <name type="scientific">Prorocentrum cordatum</name>
    <dbReference type="NCBI Taxonomy" id="2364126"/>
    <lineage>
        <taxon>Eukaryota</taxon>
        <taxon>Sar</taxon>
        <taxon>Alveolata</taxon>
        <taxon>Dinophyceae</taxon>
        <taxon>Prorocentrales</taxon>
        <taxon>Prorocentraceae</taxon>
        <taxon>Prorocentrum</taxon>
    </lineage>
</organism>
<reference evidence="2" key="1">
    <citation type="submission" date="2023-10" db="EMBL/GenBank/DDBJ databases">
        <authorList>
            <person name="Chen Y."/>
            <person name="Shah S."/>
            <person name="Dougan E. K."/>
            <person name="Thang M."/>
            <person name="Chan C."/>
        </authorList>
    </citation>
    <scope>NUCLEOTIDE SEQUENCE [LARGE SCALE GENOMIC DNA]</scope>
</reference>
<comment type="caution">
    <text evidence="2">The sequence shown here is derived from an EMBL/GenBank/DDBJ whole genome shotgun (WGS) entry which is preliminary data.</text>
</comment>
<evidence type="ECO:0000313" key="2">
    <source>
        <dbReference type="EMBL" id="CAK0789476.1"/>
    </source>
</evidence>
<feature type="compositionally biased region" description="Basic and acidic residues" evidence="1">
    <location>
        <begin position="107"/>
        <end position="118"/>
    </location>
</feature>
<feature type="region of interest" description="Disordered" evidence="1">
    <location>
        <begin position="89"/>
        <end position="118"/>
    </location>
</feature>